<evidence type="ECO:0000313" key="3">
    <source>
        <dbReference type="Proteomes" id="UP001251528"/>
    </source>
</evidence>
<dbReference type="EMBL" id="JASWJB010000224">
    <property type="protein sequence ID" value="KAK2593177.1"/>
    <property type="molecule type" value="Genomic_DNA"/>
</dbReference>
<keyword evidence="3" id="KW-1185">Reference proteome</keyword>
<evidence type="ECO:0000313" key="2">
    <source>
        <dbReference type="EMBL" id="KAK2593177.1"/>
    </source>
</evidence>
<name>A0AAJ0CIF0_9HYPO</name>
<protein>
    <submittedName>
        <fullName evidence="2">Uncharacterized protein</fullName>
    </submittedName>
</protein>
<feature type="compositionally biased region" description="Polar residues" evidence="1">
    <location>
        <begin position="1"/>
        <end position="11"/>
    </location>
</feature>
<feature type="region of interest" description="Disordered" evidence="1">
    <location>
        <begin position="1"/>
        <end position="21"/>
    </location>
</feature>
<gene>
    <name evidence="2" type="ORF">QQS21_009106</name>
</gene>
<reference evidence="2" key="1">
    <citation type="submission" date="2023-06" db="EMBL/GenBank/DDBJ databases">
        <title>Conoideocrella luteorostrata (Hypocreales: Clavicipitaceae), a potential biocontrol fungus for elongate hemlock scale in United States Christmas tree production areas.</title>
        <authorList>
            <person name="Barrett H."/>
            <person name="Lovett B."/>
            <person name="Macias A.M."/>
            <person name="Stajich J.E."/>
            <person name="Kasson M.T."/>
        </authorList>
    </citation>
    <scope>NUCLEOTIDE SEQUENCE</scope>
    <source>
        <strain evidence="2">ARSEF 14590</strain>
    </source>
</reference>
<accession>A0AAJ0CIF0</accession>
<dbReference type="Proteomes" id="UP001251528">
    <property type="component" value="Unassembled WGS sequence"/>
</dbReference>
<comment type="caution">
    <text evidence="2">The sequence shown here is derived from an EMBL/GenBank/DDBJ whole genome shotgun (WGS) entry which is preliminary data.</text>
</comment>
<dbReference type="AlphaFoldDB" id="A0AAJ0CIF0"/>
<proteinExistence type="predicted"/>
<organism evidence="2 3">
    <name type="scientific">Conoideocrella luteorostrata</name>
    <dbReference type="NCBI Taxonomy" id="1105319"/>
    <lineage>
        <taxon>Eukaryota</taxon>
        <taxon>Fungi</taxon>
        <taxon>Dikarya</taxon>
        <taxon>Ascomycota</taxon>
        <taxon>Pezizomycotina</taxon>
        <taxon>Sordariomycetes</taxon>
        <taxon>Hypocreomycetidae</taxon>
        <taxon>Hypocreales</taxon>
        <taxon>Clavicipitaceae</taxon>
        <taxon>Conoideocrella</taxon>
    </lineage>
</organism>
<evidence type="ECO:0000256" key="1">
    <source>
        <dbReference type="SAM" id="MobiDB-lite"/>
    </source>
</evidence>
<sequence length="126" mass="15159">MDPQKQNNIVPNTPKKDSTKLTDEQLMGKYNLRFRVGKESWHGFECLFEPVEQIATITYDHWKEDRPTSAWRVNVRRQADVLVRESKVLYDTIGDKTEIAWRPLENEMFKRLRFDSTWYDQSIRLH</sequence>